<evidence type="ECO:0000259" key="2">
    <source>
        <dbReference type="PROSITE" id="PS51462"/>
    </source>
</evidence>
<dbReference type="InterPro" id="IPR020084">
    <property type="entry name" value="NUDIX_hydrolase_CS"/>
</dbReference>
<protein>
    <recommendedName>
        <fullName evidence="2">Nudix hydrolase domain-containing protein</fullName>
    </recommendedName>
</protein>
<evidence type="ECO:0000256" key="1">
    <source>
        <dbReference type="ARBA" id="ARBA00022801"/>
    </source>
</evidence>
<keyword evidence="1" id="KW-0378">Hydrolase</keyword>
<proteinExistence type="predicted"/>
<dbReference type="InterPro" id="IPR000086">
    <property type="entry name" value="NUDIX_hydrolase_dom"/>
</dbReference>
<gene>
    <name evidence="3" type="ORF">IPF_1038</name>
</gene>
<evidence type="ECO:0000313" key="3">
    <source>
        <dbReference type="EMBL" id="CAO91282.1"/>
    </source>
</evidence>
<dbReference type="Pfam" id="PF00293">
    <property type="entry name" value="NUDIX"/>
    <property type="match status" value="1"/>
</dbReference>
<dbReference type="GO" id="GO:0016787">
    <property type="term" value="F:hydrolase activity"/>
    <property type="evidence" value="ECO:0007669"/>
    <property type="project" value="UniProtKB-KW"/>
</dbReference>
<accession>A8YM62</accession>
<dbReference type="EMBL" id="AM778957">
    <property type="protein sequence ID" value="CAO91282.1"/>
    <property type="molecule type" value="Genomic_DNA"/>
</dbReference>
<dbReference type="PROSITE" id="PS51462">
    <property type="entry name" value="NUDIX"/>
    <property type="match status" value="1"/>
</dbReference>
<dbReference type="Gene3D" id="3.90.79.10">
    <property type="entry name" value="Nucleoside Triphosphate Pyrophosphohydrolase"/>
    <property type="match status" value="1"/>
</dbReference>
<dbReference type="CDD" id="cd18882">
    <property type="entry name" value="NUDIX_Hydrolase"/>
    <property type="match status" value="1"/>
</dbReference>
<sequence>MLFFSSVELTLEQDGRFLMQLRDDIPTILYPGVWGLFGGHLEAGESPEIGLKRELQEEINYEAHSLRYFRSYNDDNLSRYLYHVPLTLGLEKLVQTEGQDLALLPPAAIRQGEYYSQKINQTRPLGKIHRQILLDFIELEL</sequence>
<feature type="domain" description="Nudix hydrolase" evidence="2">
    <location>
        <begin position="1"/>
        <end position="127"/>
    </location>
</feature>
<name>A8YM62_MICA7</name>
<reference evidence="3" key="1">
    <citation type="submission" date="2007-08" db="EMBL/GenBank/DDBJ databases">
        <authorList>
            <person name="Frangeul L."/>
        </authorList>
    </citation>
    <scope>NUCLEOTIDE SEQUENCE</scope>
    <source>
        <strain evidence="3">PCC 7806</strain>
    </source>
</reference>
<dbReference type="SUPFAM" id="SSF55811">
    <property type="entry name" value="Nudix"/>
    <property type="match status" value="1"/>
</dbReference>
<organism evidence="3">
    <name type="scientific">Microcystis aeruginosa (strain PCC 7806)</name>
    <dbReference type="NCBI Taxonomy" id="267872"/>
    <lineage>
        <taxon>Bacteria</taxon>
        <taxon>Bacillati</taxon>
        <taxon>Cyanobacteriota</taxon>
        <taxon>Cyanophyceae</taxon>
        <taxon>Oscillatoriophycideae</taxon>
        <taxon>Chroococcales</taxon>
        <taxon>Microcystaceae</taxon>
        <taxon>Microcystis</taxon>
    </lineage>
</organism>
<dbReference type="AlphaFoldDB" id="A8YM62"/>
<dbReference type="PROSITE" id="PS00893">
    <property type="entry name" value="NUDIX_BOX"/>
    <property type="match status" value="1"/>
</dbReference>
<dbReference type="InterPro" id="IPR015797">
    <property type="entry name" value="NUDIX_hydrolase-like_dom_sf"/>
</dbReference>